<evidence type="ECO:0000256" key="1">
    <source>
        <dbReference type="ARBA" id="ARBA00001933"/>
    </source>
</evidence>
<dbReference type="FunFam" id="3.40.50.1100:FF:000118">
    <property type="entry name" value="Related to CYS4-cystathionine beta-synthase"/>
    <property type="match status" value="1"/>
</dbReference>
<dbReference type="InterPro" id="IPR001216">
    <property type="entry name" value="P-phosphate_BS"/>
</dbReference>
<dbReference type="PROSITE" id="PS00901">
    <property type="entry name" value="CYS_SYNTHASE"/>
    <property type="match status" value="1"/>
</dbReference>
<dbReference type="InterPro" id="IPR001926">
    <property type="entry name" value="TrpB-like_PALP"/>
</dbReference>
<proteinExistence type="inferred from homology"/>
<dbReference type="PANTHER" id="PTHR10314">
    <property type="entry name" value="CYSTATHIONINE BETA-SYNTHASE"/>
    <property type="match status" value="1"/>
</dbReference>
<accession>A0A9D1H8K5</accession>
<gene>
    <name evidence="5" type="ORF">IAC44_00150</name>
</gene>
<dbReference type="EMBL" id="DVLY01000003">
    <property type="protein sequence ID" value="HIT97229.1"/>
    <property type="molecule type" value="Genomic_DNA"/>
</dbReference>
<dbReference type="Proteomes" id="UP000824161">
    <property type="component" value="Unassembled WGS sequence"/>
</dbReference>
<comment type="caution">
    <text evidence="5">The sequence shown here is derived from an EMBL/GenBank/DDBJ whole genome shotgun (WGS) entry which is preliminary data.</text>
</comment>
<dbReference type="FunFam" id="3.40.50.1100:FF:000003">
    <property type="entry name" value="Cystathionine beta-synthase"/>
    <property type="match status" value="1"/>
</dbReference>
<organism evidence="5 6">
    <name type="scientific">Candidatus Merdimorpha stercoravium</name>
    <dbReference type="NCBI Taxonomy" id="2840863"/>
    <lineage>
        <taxon>Bacteria</taxon>
        <taxon>Pseudomonadati</taxon>
        <taxon>Bacteroidota</taxon>
        <taxon>Flavobacteriia</taxon>
        <taxon>Flavobacteriales</taxon>
        <taxon>Candidatus Merdimorpha</taxon>
    </lineage>
</organism>
<dbReference type="GO" id="GO:0006535">
    <property type="term" value="P:cysteine biosynthetic process from serine"/>
    <property type="evidence" value="ECO:0007669"/>
    <property type="project" value="InterPro"/>
</dbReference>
<comment type="cofactor">
    <cofactor evidence="1">
        <name>pyridoxal 5'-phosphate</name>
        <dbReference type="ChEBI" id="CHEBI:597326"/>
    </cofactor>
</comment>
<evidence type="ECO:0000259" key="4">
    <source>
        <dbReference type="Pfam" id="PF00291"/>
    </source>
</evidence>
<reference evidence="5" key="1">
    <citation type="submission" date="2020-10" db="EMBL/GenBank/DDBJ databases">
        <authorList>
            <person name="Gilroy R."/>
        </authorList>
    </citation>
    <scope>NUCLEOTIDE SEQUENCE</scope>
    <source>
        <strain evidence="5">1383</strain>
    </source>
</reference>
<dbReference type="InterPro" id="IPR036052">
    <property type="entry name" value="TrpB-like_PALP_sf"/>
</dbReference>
<sequence>MSLNDQPTTLLKTIGNTPMIPLDKFFHASPIKIYAKVESYNPGHSMKDRIALHIIEEAERRGELRPGATIVETTSGNTGYSIAMICAIKGYKCIVAVNSKCAQEKLNVLRAMGAEVHVCPANVPPEHPDSYYSTGARLAKEHPGSIYINQYFNPKNAESYYLTAGPEIWKQTNGKVTHFFACSGTGGTVSGIGKYLKEQNPAVEVIGVDAVGSILKKYKETGIIDPNELQPYRMEGVGKNMIPTATDFSVIDRFVKVNDFESAHVARMLPLVEGLMCGYSSGAALAAVIKELEHLPADAVPVVLLPDHGERYMTKVFDDRWMQAQEWLNGFTPVVKDFLLELKNTYGVSPTLL</sequence>
<dbReference type="GO" id="GO:0016765">
    <property type="term" value="F:transferase activity, transferring alkyl or aryl (other than methyl) groups"/>
    <property type="evidence" value="ECO:0007669"/>
    <property type="project" value="UniProtKB-ARBA"/>
</dbReference>
<protein>
    <submittedName>
        <fullName evidence="5">Cysteine synthase family protein</fullName>
    </submittedName>
</protein>
<keyword evidence="3" id="KW-0663">Pyridoxal phosphate</keyword>
<dbReference type="AlphaFoldDB" id="A0A9D1H8K5"/>
<dbReference type="CDD" id="cd01561">
    <property type="entry name" value="CBS_like"/>
    <property type="match status" value="1"/>
</dbReference>
<feature type="domain" description="Tryptophan synthase beta chain-like PALP" evidence="4">
    <location>
        <begin position="12"/>
        <end position="307"/>
    </location>
</feature>
<dbReference type="Gene3D" id="3.40.50.1100">
    <property type="match status" value="2"/>
</dbReference>
<evidence type="ECO:0000313" key="6">
    <source>
        <dbReference type="Proteomes" id="UP000824161"/>
    </source>
</evidence>
<name>A0A9D1H8K5_9FLAO</name>
<reference evidence="5" key="2">
    <citation type="journal article" date="2021" name="PeerJ">
        <title>Extensive microbial diversity within the chicken gut microbiome revealed by metagenomics and culture.</title>
        <authorList>
            <person name="Gilroy R."/>
            <person name="Ravi A."/>
            <person name="Getino M."/>
            <person name="Pursley I."/>
            <person name="Horton D.L."/>
            <person name="Alikhan N.F."/>
            <person name="Baker D."/>
            <person name="Gharbi K."/>
            <person name="Hall N."/>
            <person name="Watson M."/>
            <person name="Adriaenssens E.M."/>
            <person name="Foster-Nyarko E."/>
            <person name="Jarju S."/>
            <person name="Secka A."/>
            <person name="Antonio M."/>
            <person name="Oren A."/>
            <person name="Chaudhuri R.R."/>
            <person name="La Ragione R."/>
            <person name="Hildebrand F."/>
            <person name="Pallen M.J."/>
        </authorList>
    </citation>
    <scope>NUCLEOTIDE SEQUENCE</scope>
    <source>
        <strain evidence="5">1383</strain>
    </source>
</reference>
<evidence type="ECO:0000256" key="2">
    <source>
        <dbReference type="ARBA" id="ARBA00007103"/>
    </source>
</evidence>
<evidence type="ECO:0000313" key="5">
    <source>
        <dbReference type="EMBL" id="HIT97229.1"/>
    </source>
</evidence>
<comment type="similarity">
    <text evidence="2">Belongs to the cysteine synthase/cystathionine beta-synthase family.</text>
</comment>
<dbReference type="Pfam" id="PF00291">
    <property type="entry name" value="PALP"/>
    <property type="match status" value="1"/>
</dbReference>
<evidence type="ECO:0000256" key="3">
    <source>
        <dbReference type="ARBA" id="ARBA00022898"/>
    </source>
</evidence>
<dbReference type="InterPro" id="IPR050214">
    <property type="entry name" value="Cys_Synth/Cystath_Beta-Synth"/>
</dbReference>
<dbReference type="SUPFAM" id="SSF53686">
    <property type="entry name" value="Tryptophan synthase beta subunit-like PLP-dependent enzymes"/>
    <property type="match status" value="1"/>
</dbReference>